<gene>
    <name evidence="2" type="ORF">E3E12_02815</name>
</gene>
<dbReference type="RefSeq" id="WP_141444024.1">
    <property type="nucleotide sequence ID" value="NZ_CP038231.1"/>
</dbReference>
<feature type="compositionally biased region" description="Low complexity" evidence="1">
    <location>
        <begin position="158"/>
        <end position="168"/>
    </location>
</feature>
<organism evidence="2 3">
    <name type="scientific">Formicincola oecophyllae</name>
    <dbReference type="NCBI Taxonomy" id="2558361"/>
    <lineage>
        <taxon>Bacteria</taxon>
        <taxon>Pseudomonadati</taxon>
        <taxon>Pseudomonadota</taxon>
        <taxon>Alphaproteobacteria</taxon>
        <taxon>Acetobacterales</taxon>
        <taxon>Acetobacteraceae</taxon>
        <taxon>Formicincola</taxon>
    </lineage>
</organism>
<evidence type="ECO:0000256" key="1">
    <source>
        <dbReference type="SAM" id="MobiDB-lite"/>
    </source>
</evidence>
<dbReference type="EMBL" id="CP038231">
    <property type="protein sequence ID" value="QDH14321.1"/>
    <property type="molecule type" value="Genomic_DNA"/>
</dbReference>
<dbReference type="KEGG" id="swf:E3E12_02815"/>
<evidence type="ECO:0000313" key="3">
    <source>
        <dbReference type="Proteomes" id="UP000318709"/>
    </source>
</evidence>
<evidence type="ECO:0000313" key="2">
    <source>
        <dbReference type="EMBL" id="QDH14321.1"/>
    </source>
</evidence>
<protein>
    <submittedName>
        <fullName evidence="2">Uncharacterized protein</fullName>
    </submittedName>
</protein>
<feature type="region of interest" description="Disordered" evidence="1">
    <location>
        <begin position="150"/>
        <end position="171"/>
    </location>
</feature>
<dbReference type="Proteomes" id="UP000318709">
    <property type="component" value="Chromosome"/>
</dbReference>
<dbReference type="OrthoDB" id="282364at2"/>
<proteinExistence type="predicted"/>
<sequence length="329" mass="34821">MLLNIVRLRYADPPTFLDTTQVISGYNLSRSVSGGAYGYPLGAAATYLFGQGSATLSESPTITYQPLTGQQYAENIVRPISPAMVLPLSLGSMPMDMLLRLTAQSIDGMSNVRSPLAGPFGGANVRFFLLLHDLRQLQIGGALTIRISSETTSPPAAPTAKPANPAAGNGHGPSRAWMVLVPTTDSALKKTQAEVRSLLHLSPDAQVAEVIYGPYPEKPGQVAILTRSMLAILTQLAYGIEVPAEAVKSGKTMPTIAQIELGNRPDVIIHSGSSAPADAYAAVEYKGYWYWISDDDFKSKEAFTMVQVLTALAATTRGTGAIVTIPVGG</sequence>
<accession>A0A4Y6UD60</accession>
<dbReference type="AlphaFoldDB" id="A0A4Y6UD60"/>
<keyword evidence="3" id="KW-1185">Reference proteome</keyword>
<reference evidence="2 3" key="1">
    <citation type="submission" date="2019-03" db="EMBL/GenBank/DDBJ databases">
        <title>The complete genome sequence of Swingsia_sp. F3b2 LMG30590(T).</title>
        <authorList>
            <person name="Chua K.-O."/>
            <person name="Chan K.-G."/>
            <person name="See-Too W.-S."/>
        </authorList>
    </citation>
    <scope>NUCLEOTIDE SEQUENCE [LARGE SCALE GENOMIC DNA]</scope>
    <source>
        <strain evidence="2 3">F3b2</strain>
    </source>
</reference>
<name>A0A4Y6UD60_9PROT</name>